<feature type="domain" description="HTH lysR-type" evidence="5">
    <location>
        <begin position="3"/>
        <end position="61"/>
    </location>
</feature>
<organism evidence="6 7">
    <name type="scientific">Lentilactobacillus rapi</name>
    <dbReference type="NCBI Taxonomy" id="481723"/>
    <lineage>
        <taxon>Bacteria</taxon>
        <taxon>Bacillati</taxon>
        <taxon>Bacillota</taxon>
        <taxon>Bacilli</taxon>
        <taxon>Lactobacillales</taxon>
        <taxon>Lactobacillaceae</taxon>
        <taxon>Lentilactobacillus</taxon>
    </lineage>
</organism>
<sequence>MAIDLELLRELVAFQKYGSLSATAEHLMITQPTVTRGMKKLEQQLGVTLFDRQVSNHIQLNDTGQFAVGEAEKLLKAESDFTGKVRNYDRSKNEIAIASVAPGPMLLLNQIKDKIEGQLNISEQTIKPAEVIDRLQTFNDRLIFTNQEITTDDIESMYLGVEYLGVGIDKFNPLSQRQHISFADLAGLSFLVVQDIGPWRQIVEAHIPNASFLYQEDLSAMSQISRYSNFPFFFSNLSQVTSTTGKRFENNNRNAVRIDDPHNQIEFYGAYLKRERETIQPILRIIGQNWPE</sequence>
<keyword evidence="3" id="KW-0238">DNA-binding</keyword>
<comment type="similarity">
    <text evidence="1">Belongs to the LysR transcriptional regulatory family.</text>
</comment>
<dbReference type="STRING" id="1423795.FD12_GL001559"/>
<evidence type="ECO:0000313" key="6">
    <source>
        <dbReference type="EMBL" id="GEP73628.1"/>
    </source>
</evidence>
<dbReference type="InterPro" id="IPR036388">
    <property type="entry name" value="WH-like_DNA-bd_sf"/>
</dbReference>
<dbReference type="InterPro" id="IPR036390">
    <property type="entry name" value="WH_DNA-bd_sf"/>
</dbReference>
<dbReference type="EMBL" id="BKAM01000106">
    <property type="protein sequence ID" value="GEP73628.1"/>
    <property type="molecule type" value="Genomic_DNA"/>
</dbReference>
<name>A0A512PQY9_9LACO</name>
<dbReference type="RefSeq" id="WP_056981667.1">
    <property type="nucleotide sequence ID" value="NZ_BKAM01000106.1"/>
</dbReference>
<dbReference type="PROSITE" id="PS50931">
    <property type="entry name" value="HTH_LYSR"/>
    <property type="match status" value="1"/>
</dbReference>
<evidence type="ECO:0000256" key="1">
    <source>
        <dbReference type="ARBA" id="ARBA00009437"/>
    </source>
</evidence>
<evidence type="ECO:0000256" key="4">
    <source>
        <dbReference type="ARBA" id="ARBA00023163"/>
    </source>
</evidence>
<dbReference type="GO" id="GO:0000976">
    <property type="term" value="F:transcription cis-regulatory region binding"/>
    <property type="evidence" value="ECO:0007669"/>
    <property type="project" value="TreeGrafter"/>
</dbReference>
<dbReference type="PRINTS" id="PR00039">
    <property type="entry name" value="HTHLYSR"/>
</dbReference>
<dbReference type="PANTHER" id="PTHR30126:SF40">
    <property type="entry name" value="HTH-TYPE TRANSCRIPTIONAL REGULATOR GLTR"/>
    <property type="match status" value="1"/>
</dbReference>
<dbReference type="PANTHER" id="PTHR30126">
    <property type="entry name" value="HTH-TYPE TRANSCRIPTIONAL REGULATOR"/>
    <property type="match status" value="1"/>
</dbReference>
<evidence type="ECO:0000259" key="5">
    <source>
        <dbReference type="PROSITE" id="PS50931"/>
    </source>
</evidence>
<dbReference type="GO" id="GO:0003700">
    <property type="term" value="F:DNA-binding transcription factor activity"/>
    <property type="evidence" value="ECO:0007669"/>
    <property type="project" value="InterPro"/>
</dbReference>
<evidence type="ECO:0000256" key="3">
    <source>
        <dbReference type="ARBA" id="ARBA00023125"/>
    </source>
</evidence>
<evidence type="ECO:0000256" key="2">
    <source>
        <dbReference type="ARBA" id="ARBA00023015"/>
    </source>
</evidence>
<dbReference type="InterPro" id="IPR000847">
    <property type="entry name" value="LysR_HTH_N"/>
</dbReference>
<dbReference type="AlphaFoldDB" id="A0A512PQY9"/>
<protein>
    <submittedName>
        <fullName evidence="6">LysR family transcriptional regulator</fullName>
    </submittedName>
</protein>
<evidence type="ECO:0000313" key="7">
    <source>
        <dbReference type="Proteomes" id="UP000321569"/>
    </source>
</evidence>
<dbReference type="Proteomes" id="UP000321569">
    <property type="component" value="Unassembled WGS sequence"/>
</dbReference>
<keyword evidence="4" id="KW-0804">Transcription</keyword>
<keyword evidence="2" id="KW-0805">Transcription regulation</keyword>
<dbReference type="SUPFAM" id="SSF46785">
    <property type="entry name" value="Winged helix' DNA-binding domain"/>
    <property type="match status" value="1"/>
</dbReference>
<dbReference type="Gene3D" id="1.10.10.10">
    <property type="entry name" value="Winged helix-like DNA-binding domain superfamily/Winged helix DNA-binding domain"/>
    <property type="match status" value="1"/>
</dbReference>
<dbReference type="OrthoDB" id="79118at2"/>
<reference evidence="6 7" key="1">
    <citation type="submission" date="2019-07" db="EMBL/GenBank/DDBJ databases">
        <title>Whole genome shotgun sequence of Lactobacillus rapi NBRC 109618.</title>
        <authorList>
            <person name="Hosoyama A."/>
            <person name="Uohara A."/>
            <person name="Ohji S."/>
            <person name="Ichikawa N."/>
        </authorList>
    </citation>
    <scope>NUCLEOTIDE SEQUENCE [LARGE SCALE GENOMIC DNA]</scope>
    <source>
        <strain evidence="6 7">NBRC 109618</strain>
    </source>
</reference>
<accession>A0A512PQY9</accession>
<proteinExistence type="inferred from homology"/>
<comment type="caution">
    <text evidence="6">The sequence shown here is derived from an EMBL/GenBank/DDBJ whole genome shotgun (WGS) entry which is preliminary data.</text>
</comment>
<gene>
    <name evidence="6" type="ORF">LRA02_24960</name>
</gene>
<dbReference type="Pfam" id="PF00126">
    <property type="entry name" value="HTH_1"/>
    <property type="match status" value="1"/>
</dbReference>